<dbReference type="OrthoDB" id="2080915at2"/>
<keyword evidence="3" id="KW-1185">Reference proteome</keyword>
<reference evidence="3" key="1">
    <citation type="submission" date="2018-11" db="EMBL/GenBank/DDBJ databases">
        <title>Complete genome sequence of Paenibacillus sp. ML311-T8.</title>
        <authorList>
            <person name="Nam Y.-D."/>
            <person name="Kang J."/>
            <person name="Chung W.-H."/>
            <person name="Park Y.S."/>
        </authorList>
    </citation>
    <scope>NUCLEOTIDE SEQUENCE [LARGE SCALE GENOMIC DNA]</scope>
    <source>
        <strain evidence="3">ML311-T8</strain>
    </source>
</reference>
<name>A0A6B8RQ83_9BACL</name>
<sequence>MQELGNLLRQLRDQESLRDVSSRSGISHTYLGIIEKGIDQRSGNPVKPTPDTLKTLAKAYNYSYEELMRKAGYLQESSEPYLTEYNLSPKSIELVDFIKSQQITYRGKELTEAERKKILDMLKLLFQE</sequence>
<dbReference type="InterPro" id="IPR001387">
    <property type="entry name" value="Cro/C1-type_HTH"/>
</dbReference>
<dbReference type="KEGG" id="ppsc:EHS13_25445"/>
<evidence type="ECO:0000313" key="2">
    <source>
        <dbReference type="EMBL" id="QGQ97997.1"/>
    </source>
</evidence>
<dbReference type="Gene3D" id="1.10.260.40">
    <property type="entry name" value="lambda repressor-like DNA-binding domains"/>
    <property type="match status" value="1"/>
</dbReference>
<dbReference type="GO" id="GO:0003677">
    <property type="term" value="F:DNA binding"/>
    <property type="evidence" value="ECO:0007669"/>
    <property type="project" value="InterPro"/>
</dbReference>
<evidence type="ECO:0000313" key="3">
    <source>
        <dbReference type="Proteomes" id="UP000426246"/>
    </source>
</evidence>
<dbReference type="AlphaFoldDB" id="A0A6B8RQ83"/>
<organism evidence="2 3">
    <name type="scientific">Paenibacillus psychroresistens</name>
    <dbReference type="NCBI Taxonomy" id="1778678"/>
    <lineage>
        <taxon>Bacteria</taxon>
        <taxon>Bacillati</taxon>
        <taxon>Bacillota</taxon>
        <taxon>Bacilli</taxon>
        <taxon>Bacillales</taxon>
        <taxon>Paenibacillaceae</taxon>
        <taxon>Paenibacillus</taxon>
    </lineage>
</organism>
<evidence type="ECO:0000259" key="1">
    <source>
        <dbReference type="PROSITE" id="PS50943"/>
    </source>
</evidence>
<proteinExistence type="predicted"/>
<dbReference type="PROSITE" id="PS50943">
    <property type="entry name" value="HTH_CROC1"/>
    <property type="match status" value="1"/>
</dbReference>
<dbReference type="RefSeq" id="WP_155703091.1">
    <property type="nucleotide sequence ID" value="NZ_CP034235.1"/>
</dbReference>
<dbReference type="SMART" id="SM00530">
    <property type="entry name" value="HTH_XRE"/>
    <property type="match status" value="1"/>
</dbReference>
<dbReference type="CDD" id="cd00093">
    <property type="entry name" value="HTH_XRE"/>
    <property type="match status" value="1"/>
</dbReference>
<dbReference type="InterPro" id="IPR010982">
    <property type="entry name" value="Lambda_DNA-bd_dom_sf"/>
</dbReference>
<dbReference type="Proteomes" id="UP000426246">
    <property type="component" value="Chromosome"/>
</dbReference>
<feature type="domain" description="HTH cro/C1-type" evidence="1">
    <location>
        <begin position="8"/>
        <end position="67"/>
    </location>
</feature>
<gene>
    <name evidence="2" type="ORF">EHS13_25445</name>
</gene>
<accession>A0A6B8RQ83</accession>
<protein>
    <submittedName>
        <fullName evidence="2">XRE family transcriptional regulator</fullName>
    </submittedName>
</protein>
<dbReference type="EMBL" id="CP034235">
    <property type="protein sequence ID" value="QGQ97997.1"/>
    <property type="molecule type" value="Genomic_DNA"/>
</dbReference>
<dbReference type="SUPFAM" id="SSF47413">
    <property type="entry name" value="lambda repressor-like DNA-binding domains"/>
    <property type="match status" value="1"/>
</dbReference>